<keyword evidence="2" id="KW-0456">Lyase</keyword>
<feature type="compositionally biased region" description="Basic residues" evidence="1">
    <location>
        <begin position="103"/>
        <end position="112"/>
    </location>
</feature>
<proteinExistence type="predicted"/>
<feature type="compositionally biased region" description="Gly residues" evidence="1">
    <location>
        <begin position="377"/>
        <end position="392"/>
    </location>
</feature>
<gene>
    <name evidence="2" type="ORF">AVDCRST_MAG48-3559</name>
</gene>
<evidence type="ECO:0000313" key="2">
    <source>
        <dbReference type="EMBL" id="CAA9339493.1"/>
    </source>
</evidence>
<feature type="non-terminal residue" evidence="2">
    <location>
        <position position="1"/>
    </location>
</feature>
<protein>
    <submittedName>
        <fullName evidence="2">3-isopropylmalate dehydratase large subunit</fullName>
        <ecNumber evidence="2">4.2.1.33</ecNumber>
    </submittedName>
</protein>
<dbReference type="EMBL" id="CADCTS010000499">
    <property type="protein sequence ID" value="CAA9339493.1"/>
    <property type="molecule type" value="Genomic_DNA"/>
</dbReference>
<organism evidence="2">
    <name type="scientific">uncultured Friedmanniella sp</name>
    <dbReference type="NCBI Taxonomy" id="335381"/>
    <lineage>
        <taxon>Bacteria</taxon>
        <taxon>Bacillati</taxon>
        <taxon>Actinomycetota</taxon>
        <taxon>Actinomycetes</taxon>
        <taxon>Propionibacteriales</taxon>
        <taxon>Nocardioidaceae</taxon>
        <taxon>Friedmanniella</taxon>
        <taxon>environmental samples</taxon>
    </lineage>
</organism>
<name>A0A6J4LS91_9ACTN</name>
<feature type="compositionally biased region" description="Basic residues" evidence="1">
    <location>
        <begin position="394"/>
        <end position="403"/>
    </location>
</feature>
<feature type="compositionally biased region" description="Basic residues" evidence="1">
    <location>
        <begin position="123"/>
        <end position="152"/>
    </location>
</feature>
<dbReference type="EC" id="4.2.1.33" evidence="2"/>
<dbReference type="AlphaFoldDB" id="A0A6J4LS91"/>
<feature type="compositionally biased region" description="Basic residues" evidence="1">
    <location>
        <begin position="264"/>
        <end position="281"/>
    </location>
</feature>
<feature type="compositionally biased region" description="Basic residues" evidence="1">
    <location>
        <begin position="447"/>
        <end position="472"/>
    </location>
</feature>
<feature type="compositionally biased region" description="Basic and acidic residues" evidence="1">
    <location>
        <begin position="231"/>
        <end position="240"/>
    </location>
</feature>
<feature type="compositionally biased region" description="Gly residues" evidence="1">
    <location>
        <begin position="315"/>
        <end position="324"/>
    </location>
</feature>
<accession>A0A6J4LS91</accession>
<feature type="compositionally biased region" description="Low complexity" evidence="1">
    <location>
        <begin position="424"/>
        <end position="442"/>
    </location>
</feature>
<evidence type="ECO:0000256" key="1">
    <source>
        <dbReference type="SAM" id="MobiDB-lite"/>
    </source>
</evidence>
<dbReference type="GO" id="GO:0003861">
    <property type="term" value="F:3-isopropylmalate dehydratase activity"/>
    <property type="evidence" value="ECO:0007669"/>
    <property type="project" value="UniProtKB-EC"/>
</dbReference>
<reference evidence="2" key="1">
    <citation type="submission" date="2020-02" db="EMBL/GenBank/DDBJ databases">
        <authorList>
            <person name="Meier V. D."/>
        </authorList>
    </citation>
    <scope>NUCLEOTIDE SEQUENCE</scope>
    <source>
        <strain evidence="2">AVDCRST_MAG48</strain>
    </source>
</reference>
<feature type="non-terminal residue" evidence="2">
    <location>
        <position position="472"/>
    </location>
</feature>
<feature type="compositionally biased region" description="Basic residues" evidence="1">
    <location>
        <begin position="15"/>
        <end position="25"/>
    </location>
</feature>
<sequence length="472" mass="51195">AEDPGGEGLRGPRGAQRRGRARPALHRPAPGARGHQPAGLRRAPGRRAHRPPAGPDHGHRGPQRPDAGHPEPHRRPGQPGAGGGVAPQRGRVRHPAGPDGRPRPGHRARHRPAAGPDPAGHDHRLRGQPHLHPRCLRRAGLRHRHQRGRARAGHPDAAAAAGPADGGHGGRRAAPGGLGEGRHPGRHRPDRHQWRAGTRHRVPGQRDRGAVDGGADDDLQHVHRGRRARRADRPRPDDVRVPAGPPARPAGRRLGRSRGALVHAAHRPRRRLRPRGAHRRRLAEPLRHLGHQPRPGPADQRRRARPGADRRRGRPPGGRVGAGLHGADRRYTAARDRRGHGVPGVVHQQPDRGPADGRRPAEGQEGRRQHPDARRPGVGGGQAAGRGRGAGPGLHRRRSRVARRGLLDVPGHEPRPAAARRAVGLHQQPQLPGPAGQGRAHPPGLPGRRRRDRAHREAHRPGRPPRRPRRRL</sequence>
<feature type="region of interest" description="Disordered" evidence="1">
    <location>
        <begin position="1"/>
        <end position="472"/>
    </location>
</feature>
<feature type="compositionally biased region" description="Basic and acidic residues" evidence="1">
    <location>
        <begin position="326"/>
        <end position="336"/>
    </location>
</feature>
<feature type="compositionally biased region" description="Basic and acidic residues" evidence="1">
    <location>
        <begin position="349"/>
        <end position="375"/>
    </location>
</feature>
<feature type="compositionally biased region" description="Gly residues" evidence="1">
    <location>
        <begin position="1"/>
        <end position="11"/>
    </location>
</feature>